<protein>
    <submittedName>
        <fullName evidence="1">Uncharacterized protein</fullName>
    </submittedName>
</protein>
<dbReference type="RefSeq" id="WP_158683439.1">
    <property type="nucleotide sequence ID" value="NZ_JBAWKS010000002.1"/>
</dbReference>
<evidence type="ECO:0000313" key="1">
    <source>
        <dbReference type="EMBL" id="MEI4551781.1"/>
    </source>
</evidence>
<dbReference type="EMBL" id="JBAWKS010000002">
    <property type="protein sequence ID" value="MEI4551781.1"/>
    <property type="molecule type" value="Genomic_DNA"/>
</dbReference>
<proteinExistence type="predicted"/>
<evidence type="ECO:0000313" key="2">
    <source>
        <dbReference type="Proteomes" id="UP001382455"/>
    </source>
</evidence>
<dbReference type="Proteomes" id="UP001382455">
    <property type="component" value="Unassembled WGS sequence"/>
</dbReference>
<reference evidence="1 2" key="1">
    <citation type="submission" date="2023-12" db="EMBL/GenBank/DDBJ databases">
        <title>Friends and Foes: Symbiotic and Algicidal bacterial influence on Karenia brevis blooms.</title>
        <authorList>
            <person name="Fei C."/>
            <person name="Mohamed A.R."/>
            <person name="Booker A."/>
            <person name="Arshad M."/>
            <person name="Klass S."/>
            <person name="Ahn S."/>
            <person name="Gilbert P.M."/>
            <person name="Heil C.A."/>
            <person name="Martinez J.M."/>
            <person name="Amin S.A."/>
        </authorList>
    </citation>
    <scope>NUCLEOTIDE SEQUENCE [LARGE SCALE GENOMIC DNA]</scope>
    <source>
        <strain evidence="1 2">CE15</strain>
    </source>
</reference>
<sequence>MMTTKRYLIEFAISEDDSVSRYVAGPNLSLDGVTAWAEKLEQEEEIFESFTIKDVSD</sequence>
<comment type="caution">
    <text evidence="1">The sequence shown here is derived from an EMBL/GenBank/DDBJ whole genome shotgun (WGS) entry which is preliminary data.</text>
</comment>
<gene>
    <name evidence="1" type="ORF">WAE96_19050</name>
</gene>
<name>A0ABU8EXZ4_9GAMM</name>
<keyword evidence="2" id="KW-1185">Reference proteome</keyword>
<accession>A0ABU8EXZ4</accession>
<organism evidence="1 2">
    <name type="scientific">Pseudoalteromonas spongiae</name>
    <dbReference type="NCBI Taxonomy" id="298657"/>
    <lineage>
        <taxon>Bacteria</taxon>
        <taxon>Pseudomonadati</taxon>
        <taxon>Pseudomonadota</taxon>
        <taxon>Gammaproteobacteria</taxon>
        <taxon>Alteromonadales</taxon>
        <taxon>Pseudoalteromonadaceae</taxon>
        <taxon>Pseudoalteromonas</taxon>
    </lineage>
</organism>